<dbReference type="Proteomes" id="UP000319502">
    <property type="component" value="Unassembled WGS sequence"/>
</dbReference>
<dbReference type="EMBL" id="VMNK01000018">
    <property type="protein sequence ID" value="TVO51907.1"/>
    <property type="molecule type" value="Genomic_DNA"/>
</dbReference>
<sequence>MYPSLTVLLNDEHLVTVAAHGLNIMQVSVFGNCVSHEIGHCDVSGGLYNEGPENVSLSWLPLPELLAEDELTVRFLEAEACSNPGRTLEELYPEGLCSDTPWVPFEQAVDNLAQMPRLREGFDFEITMPTGESLKATTKAGDHSYSFSVTWDWTRPAQARVSLRSNSLKSLSERSGGHSHARVKLSFGDEVRLRVESAK</sequence>
<protein>
    <submittedName>
        <fullName evidence="1">Uncharacterized protein</fullName>
    </submittedName>
</protein>
<organism evidence="1 2">
    <name type="scientific">Denitromonas halophila</name>
    <dbReference type="NCBI Taxonomy" id="1629404"/>
    <lineage>
        <taxon>Bacteria</taxon>
        <taxon>Pseudomonadati</taxon>
        <taxon>Pseudomonadota</taxon>
        <taxon>Betaproteobacteria</taxon>
        <taxon>Rhodocyclales</taxon>
        <taxon>Zoogloeaceae</taxon>
        <taxon>Denitromonas</taxon>
    </lineage>
</organism>
<accession>A0A557QG70</accession>
<name>A0A557QG70_9RHOO</name>
<comment type="caution">
    <text evidence="1">The sequence shown here is derived from an EMBL/GenBank/DDBJ whole genome shotgun (WGS) entry which is preliminary data.</text>
</comment>
<reference evidence="1 2" key="1">
    <citation type="submission" date="2019-07" db="EMBL/GenBank/DDBJ databases">
        <title>The pathways for chlorine oxyanion respiration interact through the shared metabolite chlorate.</title>
        <authorList>
            <person name="Barnum T.P."/>
            <person name="Cheng Y."/>
            <person name="Hill K.A."/>
            <person name="Lucas L.N."/>
            <person name="Carlson H.K."/>
            <person name="Coates J.D."/>
        </authorList>
    </citation>
    <scope>NUCLEOTIDE SEQUENCE [LARGE SCALE GENOMIC DNA]</scope>
    <source>
        <strain evidence="1 2">SFB-3</strain>
    </source>
</reference>
<dbReference type="AlphaFoldDB" id="A0A557QG70"/>
<dbReference type="RefSeq" id="WP_144310998.1">
    <property type="nucleotide sequence ID" value="NZ_VMNK01000018.1"/>
</dbReference>
<evidence type="ECO:0000313" key="1">
    <source>
        <dbReference type="EMBL" id="TVO51907.1"/>
    </source>
</evidence>
<gene>
    <name evidence="1" type="ORF">FHP91_18585</name>
</gene>
<proteinExistence type="predicted"/>
<dbReference type="OrthoDB" id="8776148at2"/>
<evidence type="ECO:0000313" key="2">
    <source>
        <dbReference type="Proteomes" id="UP000319502"/>
    </source>
</evidence>
<keyword evidence="2" id="KW-1185">Reference proteome</keyword>